<evidence type="ECO:0000313" key="1">
    <source>
        <dbReference type="EMBL" id="AMJ99762.1"/>
    </source>
</evidence>
<evidence type="ECO:0000313" key="2">
    <source>
        <dbReference type="Proteomes" id="UP000063991"/>
    </source>
</evidence>
<dbReference type="Proteomes" id="UP000063991">
    <property type="component" value="Chromosome"/>
</dbReference>
<evidence type="ECO:0008006" key="3">
    <source>
        <dbReference type="Google" id="ProtNLM"/>
    </source>
</evidence>
<name>A0A126Q3D5_ALTMA</name>
<dbReference type="InterPro" id="IPR027417">
    <property type="entry name" value="P-loop_NTPase"/>
</dbReference>
<dbReference type="RefSeq" id="WP_061095946.1">
    <property type="nucleotide sequence ID" value="NZ_CP014323.1"/>
</dbReference>
<dbReference type="Pfam" id="PF13469">
    <property type="entry name" value="Sulfotransfer_3"/>
    <property type="match status" value="1"/>
</dbReference>
<sequence>MKVDISRYRFFTFEYKDDFDGNFSFGGNKSGYAFKGEDLQIKGWILPNFDTESYQLNLEVIENGRVIKSYPIELLDSPDVASQFKDMSAAVKSRYHLTIDHNLLQNDEYVVRLAYNSQAGRQRKRIKVWDIALISDTCKTPPVFVVGSPRAGTTAIGNSLRIALGAKNYGEHHFIELQKRINQTINEYFTTYHTRSDVGTFIEDISPALVKLKFENNVKDLYSHWNTGNYIVDKTPGRNMLNCIPLLLEIWPESKFIYCKRRAYENVRSRLAKFPNLDIYQHSSQWVETMNTWRKVKKHIPRNNFIELDQQDMRKECSDLKIFLKSFLTDELVNRVIEGLNDIEPQKSNYTDKDNFDSNIVKSICGDEMQLNGYSLDPQKYYD</sequence>
<dbReference type="EMBL" id="CP014323">
    <property type="protein sequence ID" value="AMJ99762.1"/>
    <property type="molecule type" value="Genomic_DNA"/>
</dbReference>
<organism evidence="1 2">
    <name type="scientific">Alteromonas macleodii</name>
    <name type="common">Pseudoalteromonas macleodii</name>
    <dbReference type="NCBI Taxonomy" id="28108"/>
    <lineage>
        <taxon>Bacteria</taxon>
        <taxon>Pseudomonadati</taxon>
        <taxon>Pseudomonadota</taxon>
        <taxon>Gammaproteobacteria</taxon>
        <taxon>Alteromonadales</taxon>
        <taxon>Alteromonadaceae</taxon>
        <taxon>Alteromonas/Salinimonas group</taxon>
        <taxon>Alteromonas</taxon>
    </lineage>
</organism>
<dbReference type="OrthoDB" id="9777890at2"/>
<dbReference type="SUPFAM" id="SSF52540">
    <property type="entry name" value="P-loop containing nucleoside triphosphate hydrolases"/>
    <property type="match status" value="1"/>
</dbReference>
<protein>
    <recommendedName>
        <fullName evidence="3">Sulfotransferase family protein</fullName>
    </recommendedName>
</protein>
<dbReference type="AlphaFoldDB" id="A0A126Q3D5"/>
<proteinExistence type="predicted"/>
<gene>
    <name evidence="1" type="ORF">AVL55_17340</name>
</gene>
<dbReference type="Gene3D" id="3.40.50.300">
    <property type="entry name" value="P-loop containing nucleotide triphosphate hydrolases"/>
    <property type="match status" value="1"/>
</dbReference>
<accession>A0A126Q3D5</accession>
<reference evidence="1 2" key="1">
    <citation type="submission" date="2015-12" db="EMBL/GenBank/DDBJ databases">
        <authorList>
            <person name="Shamseldin A."/>
            <person name="Moawad H."/>
            <person name="Abd El-Rahim W.M."/>
            <person name="Sadowsky M.J."/>
        </authorList>
    </citation>
    <scope>NUCLEOTIDE SEQUENCE [LARGE SCALE GENOMIC DNA]</scope>
    <source>
        <strain evidence="1 2">D7</strain>
    </source>
</reference>